<evidence type="ECO:0000313" key="1">
    <source>
        <dbReference type="EMBL" id="NMK53979.1"/>
    </source>
</evidence>
<gene>
    <name evidence="1" type="ORF">HHM24_04330</name>
</gene>
<evidence type="ECO:0000313" key="2">
    <source>
        <dbReference type="Proteomes" id="UP000538955"/>
    </source>
</evidence>
<organism evidence="1 2">
    <name type="scientific">Staphylococcus capitis</name>
    <dbReference type="NCBI Taxonomy" id="29388"/>
    <lineage>
        <taxon>Bacteria</taxon>
        <taxon>Bacillati</taxon>
        <taxon>Bacillota</taxon>
        <taxon>Bacilli</taxon>
        <taxon>Bacillales</taxon>
        <taxon>Staphylococcaceae</taxon>
        <taxon>Staphylococcus</taxon>
    </lineage>
</organism>
<name>A0ABX1SQB4_STACP</name>
<keyword evidence="2" id="KW-1185">Reference proteome</keyword>
<reference evidence="1 2" key="1">
    <citation type="submission" date="2020-04" db="EMBL/GenBank/DDBJ databases">
        <title>The Epidemiology and Molecular Characteristics of Linezolid-Resistant Staphylococcus capitis in Huashan Hospital, Shanghai.</title>
        <authorList>
            <person name="Ding L."/>
            <person name="Li P."/>
            <person name="Yang Y."/>
            <person name="Lin D."/>
            <person name="Xu X."/>
        </authorList>
    </citation>
    <scope>NUCLEOTIDE SEQUENCE [LARGE SCALE GENOMIC DNA]</scope>
    <source>
        <strain evidence="1 2">17-84</strain>
    </source>
</reference>
<accession>A0ABX1SQB4</accession>
<dbReference type="EMBL" id="JABBMI010000055">
    <property type="protein sequence ID" value="NMK53979.1"/>
    <property type="molecule type" value="Genomic_DNA"/>
</dbReference>
<proteinExistence type="predicted"/>
<evidence type="ECO:0008006" key="3">
    <source>
        <dbReference type="Google" id="ProtNLM"/>
    </source>
</evidence>
<dbReference type="Proteomes" id="UP000538955">
    <property type="component" value="Unassembled WGS sequence"/>
</dbReference>
<protein>
    <recommendedName>
        <fullName evidence="3">Syntaxin N-terminal domain-containing protein</fullName>
    </recommendedName>
</protein>
<sequence>MSFDDELFGDVDKVAQPQKLENTDIVNKNKQSLFKHFKQVEDSLNEIQDNLQNIHMLFNELGDGSVDENLPLQRRNDIINKLTDYQYKVRDTTSKLNQYLNEDLTSVRGLRVVRSTSTNAFDELLNKQSSKKLSSKDLSFQRKK</sequence>
<comment type="caution">
    <text evidence="1">The sequence shown here is derived from an EMBL/GenBank/DDBJ whole genome shotgun (WGS) entry which is preliminary data.</text>
</comment>
<dbReference type="RefSeq" id="WP_168992941.1">
    <property type="nucleotide sequence ID" value="NZ_JABBMI010000055.1"/>
</dbReference>